<dbReference type="CDD" id="cd00761">
    <property type="entry name" value="Glyco_tranf_GTA_type"/>
    <property type="match status" value="1"/>
</dbReference>
<gene>
    <name evidence="4" type="ORF">K6T82_17355</name>
</gene>
<dbReference type="GO" id="GO:0016758">
    <property type="term" value="F:hexosyltransferase activity"/>
    <property type="evidence" value="ECO:0007669"/>
    <property type="project" value="UniProtKB-ARBA"/>
</dbReference>
<evidence type="ECO:0000313" key="4">
    <source>
        <dbReference type="EMBL" id="MBZ4036541.1"/>
    </source>
</evidence>
<comment type="caution">
    <text evidence="4">The sequence shown here is derived from an EMBL/GenBank/DDBJ whole genome shotgun (WGS) entry which is preliminary data.</text>
</comment>
<keyword evidence="1" id="KW-0328">Glycosyltransferase</keyword>
<dbReference type="Pfam" id="PF00535">
    <property type="entry name" value="Glycos_transf_2"/>
    <property type="match status" value="1"/>
</dbReference>
<dbReference type="AlphaFoldDB" id="A0A9X1HCY6"/>
<feature type="domain" description="Glycosyltransferase 2-like" evidence="3">
    <location>
        <begin position="6"/>
        <end position="143"/>
    </location>
</feature>
<evidence type="ECO:0000256" key="2">
    <source>
        <dbReference type="ARBA" id="ARBA00022679"/>
    </source>
</evidence>
<dbReference type="InterPro" id="IPR001173">
    <property type="entry name" value="Glyco_trans_2-like"/>
</dbReference>
<dbReference type="InterPro" id="IPR029044">
    <property type="entry name" value="Nucleotide-diphossugar_trans"/>
</dbReference>
<dbReference type="Proteomes" id="UP001139366">
    <property type="component" value="Unassembled WGS sequence"/>
</dbReference>
<accession>A0A9X1HCY6</accession>
<dbReference type="Gene3D" id="3.90.550.10">
    <property type="entry name" value="Spore Coat Polysaccharide Biosynthesis Protein SpsA, Chain A"/>
    <property type="match status" value="1"/>
</dbReference>
<dbReference type="EMBL" id="JAINUY010000006">
    <property type="protein sequence ID" value="MBZ4036541.1"/>
    <property type="molecule type" value="Genomic_DNA"/>
</dbReference>
<sequence>MLKSLTIIVPYYNGEKFYANLLKSIKVAILKLDNSNELKFEIITIIDSINTSLNEIKEVNNFIFGEVDNIDILIHKNDQNIGVAASRNIALDLSAGEYIHIIDQDDEVNSSFYLDAFKLLINSDFVLTNGFVMYDGSTYISHKLYYFSPNLSTQGILEDDFIRSPGQVVFSKSLLNGIRFPETKNYKGADDRFFWIKIFVYNMNIIRPTYVAQPNYLAHIHNSNYSNDLINMKKSELENWELFNLDTIPLDFRRIVNDDILRIKLTLGENMALIDKLRAVRCKISYFLKPNKLLRFILKRLKC</sequence>
<dbReference type="RefSeq" id="WP_223708260.1">
    <property type="nucleotide sequence ID" value="NZ_JAINUY010000006.1"/>
</dbReference>
<organism evidence="4 5">
    <name type="scientific">Flavobacterium potami</name>
    <dbReference type="NCBI Taxonomy" id="2872310"/>
    <lineage>
        <taxon>Bacteria</taxon>
        <taxon>Pseudomonadati</taxon>
        <taxon>Bacteroidota</taxon>
        <taxon>Flavobacteriia</taxon>
        <taxon>Flavobacteriales</taxon>
        <taxon>Flavobacteriaceae</taxon>
        <taxon>Flavobacterium</taxon>
    </lineage>
</organism>
<protein>
    <submittedName>
        <fullName evidence="4">Glycosyltransferase family 2 protein</fullName>
    </submittedName>
</protein>
<keyword evidence="5" id="KW-1185">Reference proteome</keyword>
<name>A0A9X1HCY6_9FLAO</name>
<evidence type="ECO:0000313" key="5">
    <source>
        <dbReference type="Proteomes" id="UP001139366"/>
    </source>
</evidence>
<evidence type="ECO:0000259" key="3">
    <source>
        <dbReference type="Pfam" id="PF00535"/>
    </source>
</evidence>
<evidence type="ECO:0000256" key="1">
    <source>
        <dbReference type="ARBA" id="ARBA00022676"/>
    </source>
</evidence>
<dbReference type="SUPFAM" id="SSF53448">
    <property type="entry name" value="Nucleotide-diphospho-sugar transferases"/>
    <property type="match status" value="1"/>
</dbReference>
<proteinExistence type="predicted"/>
<dbReference type="PANTHER" id="PTHR22916:SF51">
    <property type="entry name" value="GLYCOSYLTRANSFERASE EPSH-RELATED"/>
    <property type="match status" value="1"/>
</dbReference>
<dbReference type="PANTHER" id="PTHR22916">
    <property type="entry name" value="GLYCOSYLTRANSFERASE"/>
    <property type="match status" value="1"/>
</dbReference>
<reference evidence="4 5" key="1">
    <citation type="journal article" date="2023" name="Antonie Van Leeuwenhoek">
        <title>Flavobacterium potami sp. nov., a multi-metal resistance genes harbouring bacterium isolated from shallow river silt.</title>
        <authorList>
            <person name="Li S."/>
            <person name="Mao S."/>
            <person name="Mu W."/>
            <person name="Guo B."/>
            <person name="Li C."/>
            <person name="Zhu Q."/>
            <person name="Hou X."/>
            <person name="Zhao Y."/>
            <person name="Wei S."/>
            <person name="Liu H."/>
            <person name="Liu A."/>
        </authorList>
    </citation>
    <scope>NUCLEOTIDE SEQUENCE [LARGE SCALE GENOMIC DNA]</scope>
    <source>
        <strain evidence="4 5">17A</strain>
    </source>
</reference>
<keyword evidence="2" id="KW-0808">Transferase</keyword>